<feature type="compositionally biased region" description="Polar residues" evidence="1">
    <location>
        <begin position="45"/>
        <end position="57"/>
    </location>
</feature>
<comment type="caution">
    <text evidence="3">The sequence shown here is derived from an EMBL/GenBank/DDBJ whole genome shotgun (WGS) entry which is preliminary data.</text>
</comment>
<gene>
    <name evidence="3" type="ORF">BaRGS_00010538</name>
    <name evidence="2" type="ORF">BaRGS_00029728</name>
</gene>
<reference evidence="3 4" key="2">
    <citation type="journal article" date="2023" name="Sci. Data">
        <title>Genome assembly of the Korean intertidal mud-creeper Batillaria attramentaria.</title>
        <authorList>
            <person name="Patra A.K."/>
            <person name="Ho P.T."/>
            <person name="Jun S."/>
            <person name="Lee S.J."/>
            <person name="Kim Y."/>
            <person name="Won Y.J."/>
        </authorList>
    </citation>
    <scope>NUCLEOTIDE SEQUENCE [LARGE SCALE GENOMIC DNA]</scope>
    <source>
        <strain evidence="3">Wonlab-2016</strain>
    </source>
</reference>
<dbReference type="EMBL" id="JACVVK020000312">
    <property type="protein sequence ID" value="KAK7479058.1"/>
    <property type="molecule type" value="Genomic_DNA"/>
</dbReference>
<dbReference type="Proteomes" id="UP001519460">
    <property type="component" value="Unassembled WGS sequence"/>
</dbReference>
<evidence type="ECO:0000256" key="1">
    <source>
        <dbReference type="SAM" id="MobiDB-lite"/>
    </source>
</evidence>
<protein>
    <submittedName>
        <fullName evidence="3">Uncharacterized protein</fullName>
    </submittedName>
</protein>
<evidence type="ECO:0000313" key="3">
    <source>
        <dbReference type="EMBL" id="KAK7498278.1"/>
    </source>
</evidence>
<feature type="region of interest" description="Disordered" evidence="1">
    <location>
        <begin position="45"/>
        <end position="69"/>
    </location>
</feature>
<name>A0ABD0LFU6_9CAEN</name>
<dbReference type="EMBL" id="JACVVK020000052">
    <property type="protein sequence ID" value="KAK7498278.1"/>
    <property type="molecule type" value="Genomic_DNA"/>
</dbReference>
<evidence type="ECO:0000313" key="4">
    <source>
        <dbReference type="Proteomes" id="UP001519460"/>
    </source>
</evidence>
<evidence type="ECO:0000313" key="2">
    <source>
        <dbReference type="EMBL" id="KAK7479058.1"/>
    </source>
</evidence>
<reference evidence="3" key="1">
    <citation type="submission" date="2020-09" db="EMBL/GenBank/DDBJ databases">
        <authorList>
            <person name="Won Y."/>
        </authorList>
    </citation>
    <scope>NUCLEOTIDE SEQUENCE</scope>
    <source>
        <strain evidence="3">Wonlab-2016</strain>
        <tissue evidence="3">Foot muscle</tissue>
    </source>
</reference>
<dbReference type="AlphaFoldDB" id="A0ABD0LFU6"/>
<organism evidence="3 4">
    <name type="scientific">Batillaria attramentaria</name>
    <dbReference type="NCBI Taxonomy" id="370345"/>
    <lineage>
        <taxon>Eukaryota</taxon>
        <taxon>Metazoa</taxon>
        <taxon>Spiralia</taxon>
        <taxon>Lophotrochozoa</taxon>
        <taxon>Mollusca</taxon>
        <taxon>Gastropoda</taxon>
        <taxon>Caenogastropoda</taxon>
        <taxon>Sorbeoconcha</taxon>
        <taxon>Cerithioidea</taxon>
        <taxon>Batillariidae</taxon>
        <taxon>Batillaria</taxon>
    </lineage>
</organism>
<accession>A0ABD0LFU6</accession>
<reference evidence="3" key="3">
    <citation type="submission" date="2023-01" db="EMBL/GenBank/DDBJ databases">
        <authorList>
            <person name="Patra A."/>
        </authorList>
    </citation>
    <scope>NUCLEOTIDE SEQUENCE</scope>
    <source>
        <strain evidence="3">Wonlab-2016</strain>
        <tissue evidence="3">Foot muscle</tissue>
    </source>
</reference>
<keyword evidence="4" id="KW-1185">Reference proteome</keyword>
<proteinExistence type="predicted"/>
<sequence length="69" mass="7049">MLTTGSANASAGAVWLIAAAIRRGTAVDDTPLSSHKTLDSETLSSLISNANTGQSGNEDAMTMPTLSRL</sequence>